<dbReference type="Proteomes" id="UP001364695">
    <property type="component" value="Unassembled WGS sequence"/>
</dbReference>
<evidence type="ECO:0000313" key="1">
    <source>
        <dbReference type="EMBL" id="MEJ7139437.1"/>
    </source>
</evidence>
<dbReference type="EMBL" id="JAWDIE010000028">
    <property type="protein sequence ID" value="MEJ7139437.1"/>
    <property type="molecule type" value="Genomic_DNA"/>
</dbReference>
<organism evidence="1 2">
    <name type="scientific">Amphibiibacter pelophylacis</name>
    <dbReference type="NCBI Taxonomy" id="1799477"/>
    <lineage>
        <taxon>Bacteria</taxon>
        <taxon>Pseudomonadati</taxon>
        <taxon>Pseudomonadota</taxon>
        <taxon>Betaproteobacteria</taxon>
        <taxon>Burkholderiales</taxon>
        <taxon>Sphaerotilaceae</taxon>
        <taxon>Amphibiibacter</taxon>
    </lineage>
</organism>
<sequence length="200" mass="21431">MRSHRPPHSCTVSPWRGFTLIEVLVVIALLGILAAFAVPSLQTYLDRSRVRSFSNDLFASLQYAKAEALARGGNVSICPNLDPATSAGCNSTVATANDKFVTCGPKYFSDGWKITAAGKIIRTSQQPLPDGLSVCLNGNGSASRSIDLDRLGRPVEPYVGLAIIGQTTCRNIRIYASGLITLFPENQSKLTSTGQCQIIL</sequence>
<reference evidence="1" key="1">
    <citation type="submission" date="2023-10" db="EMBL/GenBank/DDBJ databases">
        <title>Amphibacter perezi, gen. nov., sp. nov. a novel taxa of the family Comamonadaceae, class Betaproteobacteria isolated from the skin microbiota of Pelophylax perezi from different populations.</title>
        <authorList>
            <person name="Costa S."/>
            <person name="Proenca D.N."/>
            <person name="Lopes I."/>
            <person name="Morais P.V."/>
        </authorList>
    </citation>
    <scope>NUCLEOTIDE SEQUENCE</scope>
    <source>
        <strain evidence="1">SL12-8</strain>
    </source>
</reference>
<name>A0ACC6P5K3_9BURK</name>
<keyword evidence="2" id="KW-1185">Reference proteome</keyword>
<evidence type="ECO:0000313" key="2">
    <source>
        <dbReference type="Proteomes" id="UP001364695"/>
    </source>
</evidence>
<protein>
    <submittedName>
        <fullName evidence="1">GspH/FimT family pseudopilin</fullName>
    </submittedName>
</protein>
<gene>
    <name evidence="1" type="ORF">RV045_13510</name>
</gene>
<accession>A0ACC6P5K3</accession>
<proteinExistence type="predicted"/>
<comment type="caution">
    <text evidence="1">The sequence shown here is derived from an EMBL/GenBank/DDBJ whole genome shotgun (WGS) entry which is preliminary data.</text>
</comment>